<keyword evidence="1" id="KW-0732">Signal</keyword>
<reference evidence="2 3" key="1">
    <citation type="journal article" date="2022" name="Nat. Ecol. Evol.">
        <title>A masculinizing supergene underlies an exaggerated male reproductive morph in a spider.</title>
        <authorList>
            <person name="Hendrickx F."/>
            <person name="De Corte Z."/>
            <person name="Sonet G."/>
            <person name="Van Belleghem S.M."/>
            <person name="Kostlbacher S."/>
            <person name="Vangestel C."/>
        </authorList>
    </citation>
    <scope>NUCLEOTIDE SEQUENCE [LARGE SCALE GENOMIC DNA]</scope>
    <source>
        <strain evidence="2">W744_W776</strain>
    </source>
</reference>
<accession>A0AAV6V5S9</accession>
<protein>
    <submittedName>
        <fullName evidence="2">Uncharacterized protein</fullName>
    </submittedName>
</protein>
<dbReference type="Proteomes" id="UP000827092">
    <property type="component" value="Unassembled WGS sequence"/>
</dbReference>
<proteinExistence type="predicted"/>
<evidence type="ECO:0000313" key="3">
    <source>
        <dbReference type="Proteomes" id="UP000827092"/>
    </source>
</evidence>
<sequence>MMLSHPVLLGLLWSLLILSLSGQHRVSSQETNQVYSYSYHFQHNGTTNSRDILRTVLGVDPDFGIDPPSGQSIVKTFSSPNIRGFFTKGILPAGPIHSYSSGFGNRFNTNSAIDNIKKVVEANLQPPPNIANGLIPPISPDISNRLSENFNNQNGINLPKHNNFPEIPPPPPPFQNRENFPNPPRIPPINLNDFPKIPDPIVNNNGVSRVENFSRNTPDGGKIEGKIETFSYNSPPASSNYQENSQGFRRNENFVNNNQEVTGHRSQSYFKQHFRTINPNIESNSLIQNNQNKRIDNINARNGNNNNNNNQWWNVLNVLGGNNKNKNNNEVRSNEDLGRQVERNINEVKNNLNTQLNRQFGSRISGFNNRQNVRNNPNEIREPIQNFNGPNNPNFNLNRNSAFRNQQNYNVPINNRIDSNNHQNNNVFPKQPVINNALNNPNNHVTNNRGNFNNNLNNNIRINHNSNSFVNQNNLNNNFKNDDTTKKVMNIINDVNAQLNSYDNTAHTGGRINNNNNFRLTWDDDIPIQSLFNNNDWSRRQSPGRPFSNAHSGPLVNQPVVNNNQPVEMSKSAIDSLVGGNREFPVPEIGNYNRHIGNNFASPEIGNYRNVGGGGVEKFFKMDRVVEGPNSFSRDQRRGFERNFQVDSNSGYQRNNQWTTNNLRRLDAQSSKDAFSKDFIDVFRDDY</sequence>
<organism evidence="2 3">
    <name type="scientific">Oedothorax gibbosus</name>
    <dbReference type="NCBI Taxonomy" id="931172"/>
    <lineage>
        <taxon>Eukaryota</taxon>
        <taxon>Metazoa</taxon>
        <taxon>Ecdysozoa</taxon>
        <taxon>Arthropoda</taxon>
        <taxon>Chelicerata</taxon>
        <taxon>Arachnida</taxon>
        <taxon>Araneae</taxon>
        <taxon>Araneomorphae</taxon>
        <taxon>Entelegynae</taxon>
        <taxon>Araneoidea</taxon>
        <taxon>Linyphiidae</taxon>
        <taxon>Erigoninae</taxon>
        <taxon>Oedothorax</taxon>
    </lineage>
</organism>
<comment type="caution">
    <text evidence="2">The sequence shown here is derived from an EMBL/GenBank/DDBJ whole genome shotgun (WGS) entry which is preliminary data.</text>
</comment>
<keyword evidence="3" id="KW-1185">Reference proteome</keyword>
<name>A0AAV6V5S9_9ARAC</name>
<feature type="chain" id="PRO_5043955749" evidence="1">
    <location>
        <begin position="29"/>
        <end position="687"/>
    </location>
</feature>
<dbReference type="AlphaFoldDB" id="A0AAV6V5S9"/>
<evidence type="ECO:0000256" key="1">
    <source>
        <dbReference type="SAM" id="SignalP"/>
    </source>
</evidence>
<evidence type="ECO:0000313" key="2">
    <source>
        <dbReference type="EMBL" id="KAG8191982.1"/>
    </source>
</evidence>
<gene>
    <name evidence="2" type="ORF">JTE90_002252</name>
</gene>
<feature type="signal peptide" evidence="1">
    <location>
        <begin position="1"/>
        <end position="28"/>
    </location>
</feature>
<dbReference type="EMBL" id="JAFNEN010000148">
    <property type="protein sequence ID" value="KAG8191982.1"/>
    <property type="molecule type" value="Genomic_DNA"/>
</dbReference>